<dbReference type="EMBL" id="CACVAV010000051">
    <property type="protein sequence ID" value="CAA6802950.1"/>
    <property type="molecule type" value="Genomic_DNA"/>
</dbReference>
<reference evidence="1" key="1">
    <citation type="submission" date="2020-01" db="EMBL/GenBank/DDBJ databases">
        <authorList>
            <person name="Meier V. D."/>
            <person name="Meier V D."/>
        </authorList>
    </citation>
    <scope>NUCLEOTIDE SEQUENCE</scope>
    <source>
        <strain evidence="1">HLG_WM_MAG_08</strain>
    </source>
</reference>
<evidence type="ECO:0000313" key="1">
    <source>
        <dbReference type="EMBL" id="CAA6802950.1"/>
    </source>
</evidence>
<dbReference type="AlphaFoldDB" id="A0A6S6S0I4"/>
<proteinExistence type="predicted"/>
<protein>
    <submittedName>
        <fullName evidence="1">Uncharacterized protein</fullName>
    </submittedName>
</protein>
<organism evidence="1">
    <name type="scientific">uncultured Thiotrichaceae bacterium</name>
    <dbReference type="NCBI Taxonomy" id="298394"/>
    <lineage>
        <taxon>Bacteria</taxon>
        <taxon>Pseudomonadati</taxon>
        <taxon>Pseudomonadota</taxon>
        <taxon>Gammaproteobacteria</taxon>
        <taxon>Thiotrichales</taxon>
        <taxon>Thiotrichaceae</taxon>
        <taxon>environmental samples</taxon>
    </lineage>
</organism>
<name>A0A6S6S0I4_9GAMM</name>
<sequence>SVAEAVDGVDHNYDWLINQLLKKSA</sequence>
<accession>A0A6S6S0I4</accession>
<feature type="non-terminal residue" evidence="1">
    <location>
        <position position="1"/>
    </location>
</feature>
<gene>
    <name evidence="1" type="ORF">HELGO_WM73148</name>
</gene>